<dbReference type="GeneID" id="42438114"/>
<proteinExistence type="predicted"/>
<sequence length="147" mass="17581">MYNTKLWGNILNKSEFNNTQIYKIIRNNYIIDITQDNNSRFIRIFDNNNQLLLEFIEKFINNIYFIRTIKDYEYHFKNDKLVTQVSDKKNIKFIDKIKQDTVINNNIITLDLEKISNNINNEEVLTVISAYIFDGDNKLSLELQSDK</sequence>
<gene>
    <name evidence="1" type="primary">orf147</name>
</gene>
<reference evidence="1" key="1">
    <citation type="journal article" name="IMA Fungus">
        <title>Comparative mitogenome analysis of two ectomycorrhizal fungi (Paxillus) reveals gene rearrangement, intron dynamics, and phylogeny of basidiomycetes.</title>
        <authorList>
            <person name="Li Q."/>
            <person name="Ren Y."/>
            <person name="Xiang D."/>
            <person name="Shi X."/>
            <person name="Zhao J."/>
            <person name="Peng L."/>
            <person name="Zhao G."/>
        </authorList>
    </citation>
    <scope>NUCLEOTIDE SEQUENCE</scope>
</reference>
<protein>
    <submittedName>
        <fullName evidence="1">Uncharacterized protein</fullName>
    </submittedName>
</protein>
<keyword evidence="1" id="KW-0496">Mitochondrion</keyword>
<accession>A0A5Q0N2N2</accession>
<dbReference type="RefSeq" id="YP_009710826.1">
    <property type="nucleotide sequence ID" value="NC_045203.1"/>
</dbReference>
<organism evidence="1">
    <name type="scientific">Paxillus involutus</name>
    <name type="common">Brown roll-rim</name>
    <name type="synonym">Agaricus involutus</name>
    <dbReference type="NCBI Taxonomy" id="71150"/>
    <lineage>
        <taxon>Eukaryota</taxon>
        <taxon>Fungi</taxon>
        <taxon>Dikarya</taxon>
        <taxon>Basidiomycota</taxon>
        <taxon>Agaricomycotina</taxon>
        <taxon>Agaricomycetes</taxon>
        <taxon>Agaricomycetidae</taxon>
        <taxon>Boletales</taxon>
        <taxon>Paxilineae</taxon>
        <taxon>Paxillaceae</taxon>
        <taxon>Paxillus</taxon>
    </lineage>
</organism>
<evidence type="ECO:0000313" key="1">
    <source>
        <dbReference type="EMBL" id="QFZ98775.1"/>
    </source>
</evidence>
<geneLocation type="mitochondrion" evidence="1"/>
<name>A0A5Q0N2N2_PAXIN</name>
<dbReference type="EMBL" id="MK993563">
    <property type="protein sequence ID" value="QFZ98775.1"/>
    <property type="molecule type" value="Genomic_DNA"/>
</dbReference>
<dbReference type="AlphaFoldDB" id="A0A5Q0N2N2"/>